<accession>A0AAE1BQD9</accession>
<dbReference type="EMBL" id="JAWQEG010006547">
    <property type="protein sequence ID" value="KAK3854517.1"/>
    <property type="molecule type" value="Genomic_DNA"/>
</dbReference>
<comment type="caution">
    <text evidence="3">The sequence shown here is derived from an EMBL/GenBank/DDBJ whole genome shotgun (WGS) entry which is preliminary data.</text>
</comment>
<proteinExistence type="predicted"/>
<evidence type="ECO:0000313" key="3">
    <source>
        <dbReference type="EMBL" id="KAK3854991.1"/>
    </source>
</evidence>
<gene>
    <name evidence="3" type="ORF">Pcinc_038581</name>
    <name evidence="2" type="ORF">Pcinc_039013</name>
</gene>
<keyword evidence="4" id="KW-1185">Reference proteome</keyword>
<keyword evidence="1" id="KW-0812">Transmembrane</keyword>
<reference evidence="3" key="1">
    <citation type="submission" date="2023-10" db="EMBL/GenBank/DDBJ databases">
        <title>Genome assemblies of two species of porcelain crab, Petrolisthes cinctipes and Petrolisthes manimaculis (Anomura: Porcellanidae).</title>
        <authorList>
            <person name="Angst P."/>
        </authorList>
    </citation>
    <scope>NUCLEOTIDE SEQUENCE</scope>
    <source>
        <strain evidence="3">PB745_01</strain>
        <tissue evidence="3">Gill</tissue>
    </source>
</reference>
<protein>
    <submittedName>
        <fullName evidence="3">Uncharacterized protein</fullName>
    </submittedName>
</protein>
<evidence type="ECO:0000256" key="1">
    <source>
        <dbReference type="SAM" id="Phobius"/>
    </source>
</evidence>
<dbReference type="EMBL" id="JAWQEG010006391">
    <property type="protein sequence ID" value="KAK3854991.1"/>
    <property type="molecule type" value="Genomic_DNA"/>
</dbReference>
<evidence type="ECO:0000313" key="2">
    <source>
        <dbReference type="EMBL" id="KAK3854517.1"/>
    </source>
</evidence>
<dbReference type="Proteomes" id="UP001286313">
    <property type="component" value="Unassembled WGS sequence"/>
</dbReference>
<keyword evidence="1" id="KW-1133">Transmembrane helix</keyword>
<evidence type="ECO:0000313" key="4">
    <source>
        <dbReference type="Proteomes" id="UP001286313"/>
    </source>
</evidence>
<feature type="transmembrane region" description="Helical" evidence="1">
    <location>
        <begin position="78"/>
        <end position="95"/>
    </location>
</feature>
<sequence>MTVGRAWVAGRGGGRVSWAPVRLTLPAPSHHHQALAYIGATGISAPLINAWDGVRVCNPALSHTKIINNHIWRLEKPLAAALSFTFVFLCLLSLSKHPH</sequence>
<name>A0AAE1BQD9_PETCI</name>
<keyword evidence="1" id="KW-0472">Membrane</keyword>
<dbReference type="AlphaFoldDB" id="A0AAE1BQD9"/>
<organism evidence="3 4">
    <name type="scientific">Petrolisthes cinctipes</name>
    <name type="common">Flat porcelain crab</name>
    <dbReference type="NCBI Taxonomy" id="88211"/>
    <lineage>
        <taxon>Eukaryota</taxon>
        <taxon>Metazoa</taxon>
        <taxon>Ecdysozoa</taxon>
        <taxon>Arthropoda</taxon>
        <taxon>Crustacea</taxon>
        <taxon>Multicrustacea</taxon>
        <taxon>Malacostraca</taxon>
        <taxon>Eumalacostraca</taxon>
        <taxon>Eucarida</taxon>
        <taxon>Decapoda</taxon>
        <taxon>Pleocyemata</taxon>
        <taxon>Anomura</taxon>
        <taxon>Galatheoidea</taxon>
        <taxon>Porcellanidae</taxon>
        <taxon>Petrolisthes</taxon>
    </lineage>
</organism>